<evidence type="ECO:0000313" key="2">
    <source>
        <dbReference type="EMBL" id="EDX11754.1"/>
    </source>
</evidence>
<feature type="region of interest" description="Disordered" evidence="1">
    <location>
        <begin position="476"/>
        <end position="495"/>
    </location>
</feature>
<name>B4QWZ2_DROSI</name>
<feature type="region of interest" description="Disordered" evidence="1">
    <location>
        <begin position="153"/>
        <end position="179"/>
    </location>
</feature>
<dbReference type="InterPro" id="IPR036291">
    <property type="entry name" value="NAD(P)-bd_dom_sf"/>
</dbReference>
<dbReference type="Proteomes" id="UP000000304">
    <property type="component" value="Chromosome 3R"/>
</dbReference>
<feature type="region of interest" description="Disordered" evidence="1">
    <location>
        <begin position="372"/>
        <end position="471"/>
    </location>
</feature>
<feature type="compositionally biased region" description="Basic and acidic residues" evidence="1">
    <location>
        <begin position="901"/>
        <end position="923"/>
    </location>
</feature>
<feature type="compositionally biased region" description="Basic and acidic residues" evidence="1">
    <location>
        <begin position="460"/>
        <end position="471"/>
    </location>
</feature>
<dbReference type="InterPro" id="IPR002347">
    <property type="entry name" value="SDR_fam"/>
</dbReference>
<sequence length="1449" mass="171863">MTNARKEDEIKRDKRKRLDDLLGRSYLEKVRIIRGLTVRQASDADLDLCAKWLNVFRRATKEERWAKEYLVELILRQLQKTGHLSLPFTNLANCRLDLRLLLDDEGRQRLRRFSSRQVVAPKPSSNSLAMRVLKSSSFEWRRRLRHLEHLEDQFRREEQEPPAPPPPPPPTTRKVCRNRKRVKTVGVQAGVPVITPRAERDLLASVTKNSREILKRRERDRVQRQLREQDRKRQRTLLAEQQRLDRQSLEKARQVRDRRLREQQQKVKEQRDHERHLLLKRREEQRLWSQRRPTTPSSEDVEIQQRTSLEPQKNARHDHEHDPRYLPQTAMTVPVDSDSTQSARRIQQLHLRAENIRRKLLAYEELKKYHRERAQAERERLDRKEYPDTETDSRKQKPEKSRNPQINVTERKRLKQKAQIERETDQREESKEKRENNRNRIRKRQESEEFGQKEGPITAESDHKVEFCGRRQVDEREKDKIERRNQKNMEKLERERQREAKILKERQEREEFERNILEKFEAEQRKREEFERNRQEELLILKERQEKEEFERRELEKKLEADRKQKEELERLQEEELRLRDKEFEKKILEKLEADRKIREEFERQRQEELKNLRERQEKEESERKELEKKLEAKQKQMEDLKKLREEDLKCLKSLQSKEALEAERKEREAFERKTCKECEREKKKIEELERNSKDLQEGDVNGELDKREQEEYERFAREEESNEEKRLLENLRRSKEEIEARERKIIEDDLQREQILRKWLQKQEQKENREREEREKRERKIKEGITAESNKRREREQAERKHREKLDRLERERQEMKHANKKRPIKVQVDGHNADGKGDEEELVTRRCPESPSQEEIYRDLRMQEITLSEKTELKLQCEARKVAKRLQRHLLGSLGGHGEGVRHLGRENDPQRVASERKAKSQTENWSVENPPADMMKMGLTGNDVSNVRQQLDRDRYENANVRSKKLQERNSTFFEEVQEKFLELDKLRLKAGELEAQNPLNKRFEIRPSKARPSQKDAQKPTSSSQQYFQPGSVHRLSERWSDEEPGAEDPATQGRNGAILSSSESDTVPEPRYSLEGKYCPFLKTYAVETQNAQFIPHKESAQGGAYCAHVPNQVDDWPKTPPSSYSTEEAEPGEERARGGGNPSGIGMTYCTRTGKKRFRQVKQSEIGHDSSGLKEDRVQQRRVFGQLLKQARSFDCSPEILRAENRLLEKKLSRAKNKYLKWSVLRMSKYLISLFQNDEAIESSEEENESLESGELEQIYLHETDSNMLVPRPIFKTLILTLVTSNESISPHLADKITELEDELKAHLKKISRRAFAQRGAGALRRKAKYLMDQQRQLQSRQLSEAAVDQFTACVALELAPKGVRVNAVNPGVIVTDIHKRGGMDEETYAKFLEHCKITHALGRPGDVKEVAAPIAFLASDQASFTTGISLPVDGGRHAMCPR</sequence>
<keyword evidence="3" id="KW-1185">Reference proteome</keyword>
<proteinExistence type="predicted"/>
<feature type="region of interest" description="Disordered" evidence="1">
    <location>
        <begin position="245"/>
        <end position="326"/>
    </location>
</feature>
<feature type="compositionally biased region" description="Polar residues" evidence="1">
    <location>
        <begin position="287"/>
        <end position="311"/>
    </location>
</feature>
<reference evidence="2 3" key="1">
    <citation type="journal article" date="2007" name="Nature">
        <title>Evolution of genes and genomes on the Drosophila phylogeny.</title>
        <authorList>
            <consortium name="Drosophila 12 Genomes Consortium"/>
            <person name="Clark A.G."/>
            <person name="Eisen M.B."/>
            <person name="Smith D.R."/>
            <person name="Bergman C.M."/>
            <person name="Oliver B."/>
            <person name="Markow T.A."/>
            <person name="Kaufman T.C."/>
            <person name="Kellis M."/>
            <person name="Gelbart W."/>
            <person name="Iyer V.N."/>
            <person name="Pollard D.A."/>
            <person name="Sackton T.B."/>
            <person name="Larracuente A.M."/>
            <person name="Singh N.D."/>
            <person name="Abad J.P."/>
            <person name="Abt D.N."/>
            <person name="Adryan B."/>
            <person name="Aguade M."/>
            <person name="Akashi H."/>
            <person name="Anderson W.W."/>
            <person name="Aquadro C.F."/>
            <person name="Ardell D.H."/>
            <person name="Arguello R."/>
            <person name="Artieri C.G."/>
            <person name="Barbash D.A."/>
            <person name="Barker D."/>
            <person name="Barsanti P."/>
            <person name="Batterham P."/>
            <person name="Batzoglou S."/>
            <person name="Begun D."/>
            <person name="Bhutkar A."/>
            <person name="Blanco E."/>
            <person name="Bosak S.A."/>
            <person name="Bradley R.K."/>
            <person name="Brand A.D."/>
            <person name="Brent M.R."/>
            <person name="Brooks A.N."/>
            <person name="Brown R.H."/>
            <person name="Butlin R.K."/>
            <person name="Caggese C."/>
            <person name="Calvi B.R."/>
            <person name="Bernardo de Carvalho A."/>
            <person name="Caspi A."/>
            <person name="Castrezana S."/>
            <person name="Celniker S.E."/>
            <person name="Chang J.L."/>
            <person name="Chapple C."/>
            <person name="Chatterji S."/>
            <person name="Chinwalla A."/>
            <person name="Civetta A."/>
            <person name="Clifton S.W."/>
            <person name="Comeron J.M."/>
            <person name="Costello J.C."/>
            <person name="Coyne J.A."/>
            <person name="Daub J."/>
            <person name="David R.G."/>
            <person name="Delcher A.L."/>
            <person name="Delehaunty K."/>
            <person name="Do C.B."/>
            <person name="Ebling H."/>
            <person name="Edwards K."/>
            <person name="Eickbush T."/>
            <person name="Evans J.D."/>
            <person name="Filipski A."/>
            <person name="Findeiss S."/>
            <person name="Freyhult E."/>
            <person name="Fulton L."/>
            <person name="Fulton R."/>
            <person name="Garcia A.C."/>
            <person name="Gardiner A."/>
            <person name="Garfield D.A."/>
            <person name="Garvin B.E."/>
            <person name="Gibson G."/>
            <person name="Gilbert D."/>
            <person name="Gnerre S."/>
            <person name="Godfrey J."/>
            <person name="Good R."/>
            <person name="Gotea V."/>
            <person name="Gravely B."/>
            <person name="Greenberg A.J."/>
            <person name="Griffiths-Jones S."/>
            <person name="Gross S."/>
            <person name="Guigo R."/>
            <person name="Gustafson E.A."/>
            <person name="Haerty W."/>
            <person name="Hahn M.W."/>
            <person name="Halligan D.L."/>
            <person name="Halpern A.L."/>
            <person name="Halter G.M."/>
            <person name="Han M.V."/>
            <person name="Heger A."/>
            <person name="Hillier L."/>
            <person name="Hinrichs A.S."/>
            <person name="Holmes I."/>
            <person name="Hoskins R.A."/>
            <person name="Hubisz M.J."/>
            <person name="Hultmark D."/>
            <person name="Huntley M.A."/>
            <person name="Jaffe D.B."/>
            <person name="Jagadeeshan S."/>
            <person name="Jeck W.R."/>
            <person name="Johnson J."/>
            <person name="Jones C.D."/>
            <person name="Jordan W.C."/>
            <person name="Karpen G.H."/>
            <person name="Kataoka E."/>
            <person name="Keightley P.D."/>
            <person name="Kheradpour P."/>
            <person name="Kirkness E.F."/>
            <person name="Koerich L.B."/>
            <person name="Kristiansen K."/>
            <person name="Kudrna D."/>
            <person name="Kulathinal R.J."/>
            <person name="Kumar S."/>
            <person name="Kwok R."/>
            <person name="Lander E."/>
            <person name="Langley C.H."/>
            <person name="Lapoint R."/>
            <person name="Lazzaro B.P."/>
            <person name="Lee S.J."/>
            <person name="Levesque L."/>
            <person name="Li R."/>
            <person name="Lin C.F."/>
            <person name="Lin M.F."/>
            <person name="Lindblad-Toh K."/>
            <person name="Llopart A."/>
            <person name="Long M."/>
            <person name="Low L."/>
            <person name="Lozovsky E."/>
            <person name="Lu J."/>
            <person name="Luo M."/>
            <person name="Machado C.A."/>
            <person name="Makalowski W."/>
            <person name="Marzo M."/>
            <person name="Matsuda M."/>
            <person name="Matzkin L."/>
            <person name="McAllister B."/>
            <person name="McBride C.S."/>
            <person name="McKernan B."/>
            <person name="McKernan K."/>
            <person name="Mendez-Lago M."/>
            <person name="Minx P."/>
            <person name="Mollenhauer M.U."/>
            <person name="Montooth K."/>
            <person name="Mount S.M."/>
            <person name="Mu X."/>
            <person name="Myers E."/>
            <person name="Negre B."/>
            <person name="Newfeld S."/>
            <person name="Nielsen R."/>
            <person name="Noor M.A."/>
            <person name="O'Grady P."/>
            <person name="Pachter L."/>
            <person name="Papaceit M."/>
            <person name="Parisi M.J."/>
            <person name="Parisi M."/>
            <person name="Parts L."/>
            <person name="Pedersen J.S."/>
            <person name="Pesole G."/>
            <person name="Phillippy A.M."/>
            <person name="Ponting C.P."/>
            <person name="Pop M."/>
            <person name="Porcelli D."/>
            <person name="Powell J.R."/>
            <person name="Prohaska S."/>
            <person name="Pruitt K."/>
            <person name="Puig M."/>
            <person name="Quesneville H."/>
            <person name="Ram K.R."/>
            <person name="Rand D."/>
            <person name="Rasmussen M.D."/>
            <person name="Reed L.K."/>
            <person name="Reenan R."/>
            <person name="Reily A."/>
            <person name="Remington K.A."/>
            <person name="Rieger T.T."/>
            <person name="Ritchie M.G."/>
            <person name="Robin C."/>
            <person name="Rogers Y.H."/>
            <person name="Rohde C."/>
            <person name="Rozas J."/>
            <person name="Rubenfield M.J."/>
            <person name="Ruiz A."/>
            <person name="Russo S."/>
            <person name="Salzberg S.L."/>
            <person name="Sanchez-Gracia A."/>
            <person name="Saranga D.J."/>
            <person name="Sato H."/>
            <person name="Schaeffer S.W."/>
            <person name="Schatz M.C."/>
            <person name="Schlenke T."/>
            <person name="Schwartz R."/>
            <person name="Segarra C."/>
            <person name="Singh R.S."/>
            <person name="Sirot L."/>
            <person name="Sirota M."/>
            <person name="Sisneros N.B."/>
            <person name="Smith C.D."/>
            <person name="Smith T.F."/>
            <person name="Spieth J."/>
            <person name="Stage D.E."/>
            <person name="Stark A."/>
            <person name="Stephan W."/>
            <person name="Strausberg R.L."/>
            <person name="Strempel S."/>
            <person name="Sturgill D."/>
            <person name="Sutton G."/>
            <person name="Sutton G.G."/>
            <person name="Tao W."/>
            <person name="Teichmann S."/>
            <person name="Tobari Y.N."/>
            <person name="Tomimura Y."/>
            <person name="Tsolas J.M."/>
            <person name="Valente V.L."/>
            <person name="Venter E."/>
            <person name="Venter J.C."/>
            <person name="Vicario S."/>
            <person name="Vieira F.G."/>
            <person name="Vilella A.J."/>
            <person name="Villasante A."/>
            <person name="Walenz B."/>
            <person name="Wang J."/>
            <person name="Wasserman M."/>
            <person name="Watts T."/>
            <person name="Wilson D."/>
            <person name="Wilson R.K."/>
            <person name="Wing R.A."/>
            <person name="Wolfner M.F."/>
            <person name="Wong A."/>
            <person name="Wong G.K."/>
            <person name="Wu C.I."/>
            <person name="Wu G."/>
            <person name="Yamamoto D."/>
            <person name="Yang H.P."/>
            <person name="Yang S.P."/>
            <person name="Yorke J.A."/>
            <person name="Yoshida K."/>
            <person name="Zdobnov E."/>
            <person name="Zhang P."/>
            <person name="Zhang Y."/>
            <person name="Zimin A.V."/>
            <person name="Baldwin J."/>
            <person name="Abdouelleil A."/>
            <person name="Abdulkadir J."/>
            <person name="Abebe A."/>
            <person name="Abera B."/>
            <person name="Abreu J."/>
            <person name="Acer S.C."/>
            <person name="Aftuck L."/>
            <person name="Alexander A."/>
            <person name="An P."/>
            <person name="Anderson E."/>
            <person name="Anderson S."/>
            <person name="Arachi H."/>
            <person name="Azer M."/>
            <person name="Bachantsang P."/>
            <person name="Barry A."/>
            <person name="Bayul T."/>
            <person name="Berlin A."/>
            <person name="Bessette D."/>
            <person name="Bloom T."/>
            <person name="Blye J."/>
            <person name="Boguslavskiy L."/>
            <person name="Bonnet C."/>
            <person name="Boukhgalter B."/>
            <person name="Bourzgui I."/>
            <person name="Brown A."/>
            <person name="Cahill P."/>
            <person name="Channer S."/>
            <person name="Cheshatsang Y."/>
            <person name="Chuda L."/>
            <person name="Citroen M."/>
            <person name="Collymore A."/>
            <person name="Cooke P."/>
            <person name="Costello M."/>
            <person name="D'Aco K."/>
            <person name="Daza R."/>
            <person name="De Haan G."/>
            <person name="DeGray S."/>
            <person name="DeMaso C."/>
            <person name="Dhargay N."/>
            <person name="Dooley K."/>
            <person name="Dooley E."/>
            <person name="Doricent M."/>
            <person name="Dorje P."/>
            <person name="Dorjee K."/>
            <person name="Dupes A."/>
            <person name="Elong R."/>
            <person name="Falk J."/>
            <person name="Farina A."/>
            <person name="Faro S."/>
            <person name="Ferguson D."/>
            <person name="Fisher S."/>
            <person name="Foley C.D."/>
            <person name="Franke A."/>
            <person name="Friedrich D."/>
            <person name="Gadbois L."/>
            <person name="Gearin G."/>
            <person name="Gearin C.R."/>
            <person name="Giannoukos G."/>
            <person name="Goode T."/>
            <person name="Graham J."/>
            <person name="Grandbois E."/>
            <person name="Grewal S."/>
            <person name="Gyaltsen K."/>
            <person name="Hafez N."/>
            <person name="Hagos B."/>
            <person name="Hall J."/>
            <person name="Henson C."/>
            <person name="Hollinger A."/>
            <person name="Honan T."/>
            <person name="Huard M.D."/>
            <person name="Hughes L."/>
            <person name="Hurhula B."/>
            <person name="Husby M.E."/>
            <person name="Kamat A."/>
            <person name="Kanga B."/>
            <person name="Kashin S."/>
            <person name="Khazanovich D."/>
            <person name="Kisner P."/>
            <person name="Lance K."/>
            <person name="Lara M."/>
            <person name="Lee W."/>
            <person name="Lennon N."/>
            <person name="Letendre F."/>
            <person name="LeVine R."/>
            <person name="Lipovsky A."/>
            <person name="Liu X."/>
            <person name="Liu J."/>
            <person name="Liu S."/>
            <person name="Lokyitsang T."/>
            <person name="Lokyitsang Y."/>
            <person name="Lubonja R."/>
            <person name="Lui A."/>
            <person name="MacDonald P."/>
            <person name="Magnisalis V."/>
            <person name="Maru K."/>
            <person name="Matthews C."/>
            <person name="McCusker W."/>
            <person name="McDonough S."/>
            <person name="Mehta T."/>
            <person name="Meldrim J."/>
            <person name="Meneus L."/>
            <person name="Mihai O."/>
            <person name="Mihalev A."/>
            <person name="Mihova T."/>
            <person name="Mittelman R."/>
            <person name="Mlenga V."/>
            <person name="Montmayeur A."/>
            <person name="Mulrain L."/>
            <person name="Navidi A."/>
            <person name="Naylor J."/>
            <person name="Negash T."/>
            <person name="Nguyen T."/>
            <person name="Nguyen N."/>
            <person name="Nicol R."/>
            <person name="Norbu C."/>
            <person name="Norbu N."/>
            <person name="Novod N."/>
            <person name="O'Neill B."/>
            <person name="Osman S."/>
            <person name="Markiewicz E."/>
            <person name="Oyono O.L."/>
            <person name="Patti C."/>
            <person name="Phunkhang P."/>
            <person name="Pierre F."/>
            <person name="Priest M."/>
            <person name="Raghuraman S."/>
            <person name="Rege F."/>
            <person name="Reyes R."/>
            <person name="Rise C."/>
            <person name="Rogov P."/>
            <person name="Ross K."/>
            <person name="Ryan E."/>
            <person name="Settipalli S."/>
            <person name="Shea T."/>
            <person name="Sherpa N."/>
            <person name="Shi L."/>
            <person name="Shih D."/>
            <person name="Sparrow T."/>
            <person name="Spaulding J."/>
            <person name="Stalker J."/>
            <person name="Stange-Thomann N."/>
            <person name="Stavropoulos S."/>
            <person name="Stone C."/>
            <person name="Strader C."/>
            <person name="Tesfaye S."/>
            <person name="Thomson T."/>
            <person name="Thoulutsang Y."/>
            <person name="Thoulutsang D."/>
            <person name="Topham K."/>
            <person name="Topping I."/>
            <person name="Tsamla T."/>
            <person name="Vassiliev H."/>
            <person name="Vo A."/>
            <person name="Wangchuk T."/>
            <person name="Wangdi T."/>
            <person name="Weiand M."/>
            <person name="Wilkinson J."/>
            <person name="Wilson A."/>
            <person name="Yadav S."/>
            <person name="Young G."/>
            <person name="Yu Q."/>
            <person name="Zembek L."/>
            <person name="Zhong D."/>
            <person name="Zimmer A."/>
            <person name="Zwirko Z."/>
            <person name="Jaffe D.B."/>
            <person name="Alvarez P."/>
            <person name="Brockman W."/>
            <person name="Butler J."/>
            <person name="Chin C."/>
            <person name="Gnerre S."/>
            <person name="Grabherr M."/>
            <person name="Kleber M."/>
            <person name="Mauceli E."/>
            <person name="MacCallum I."/>
        </authorList>
    </citation>
    <scope>NUCLEOTIDE SEQUENCE [LARGE SCALE GENOMIC DNA]</scope>
    <source>
        <strain evidence="3">white501</strain>
    </source>
</reference>
<dbReference type="EMBL" id="CM000364">
    <property type="protein sequence ID" value="EDX11754.1"/>
    <property type="molecule type" value="Genomic_DNA"/>
</dbReference>
<dbReference type="PhylomeDB" id="B4QWZ2"/>
<dbReference type="SUPFAM" id="SSF51735">
    <property type="entry name" value="NAD(P)-binding Rossmann-fold domains"/>
    <property type="match status" value="1"/>
</dbReference>
<feature type="compositionally biased region" description="Basic and acidic residues" evidence="1">
    <location>
        <begin position="762"/>
        <end position="819"/>
    </location>
</feature>
<dbReference type="Pfam" id="PF13561">
    <property type="entry name" value="adh_short_C2"/>
    <property type="match status" value="1"/>
</dbReference>
<dbReference type="OrthoDB" id="7870181at2759"/>
<dbReference type="Gene3D" id="3.40.50.720">
    <property type="entry name" value="NAD(P)-binding Rossmann-like Domain"/>
    <property type="match status" value="1"/>
</dbReference>
<gene>
    <name evidence="2" type="primary">Dsim\GD19802</name>
    <name evidence="2" type="ORF">Dsim_GD19802</name>
</gene>
<feature type="compositionally biased region" description="Basic and acidic residues" evidence="1">
    <location>
        <begin position="704"/>
        <end position="733"/>
    </location>
</feature>
<feature type="compositionally biased region" description="Basic and acidic residues" evidence="1">
    <location>
        <begin position="833"/>
        <end position="850"/>
    </location>
</feature>
<dbReference type="PANTHER" id="PTHR43975:SF2">
    <property type="entry name" value="EG:BACR7A4.14 PROTEIN-RELATED"/>
    <property type="match status" value="1"/>
</dbReference>
<feature type="compositionally biased region" description="Basic and acidic residues" evidence="1">
    <location>
        <begin position="1005"/>
        <end position="1022"/>
    </location>
</feature>
<feature type="region of interest" description="Disordered" evidence="1">
    <location>
        <begin position="1119"/>
        <end position="1152"/>
    </location>
</feature>
<dbReference type="PANTHER" id="PTHR43975">
    <property type="entry name" value="ZGC:101858"/>
    <property type="match status" value="1"/>
</dbReference>
<feature type="compositionally biased region" description="Basic and acidic residues" evidence="1">
    <location>
        <begin position="245"/>
        <end position="286"/>
    </location>
</feature>
<feature type="region of interest" description="Disordered" evidence="1">
    <location>
        <begin position="899"/>
        <end position="935"/>
    </location>
</feature>
<feature type="region of interest" description="Disordered" evidence="1">
    <location>
        <begin position="762"/>
        <end position="857"/>
    </location>
</feature>
<feature type="region of interest" description="Disordered" evidence="1">
    <location>
        <begin position="613"/>
        <end position="632"/>
    </location>
</feature>
<feature type="region of interest" description="Disordered" evidence="1">
    <location>
        <begin position="1003"/>
        <end position="1077"/>
    </location>
</feature>
<feature type="compositionally biased region" description="Polar residues" evidence="1">
    <location>
        <begin position="1057"/>
        <end position="1070"/>
    </location>
</feature>
<accession>B4QWZ2</accession>
<dbReference type="HOGENOM" id="CLU_005147_0_0_1"/>
<dbReference type="STRING" id="7240.B4QWZ2"/>
<evidence type="ECO:0000256" key="1">
    <source>
        <dbReference type="SAM" id="MobiDB-lite"/>
    </source>
</evidence>
<dbReference type="PRINTS" id="PR00081">
    <property type="entry name" value="GDHRDH"/>
</dbReference>
<organism evidence="2 3">
    <name type="scientific">Drosophila simulans</name>
    <name type="common">Fruit fly</name>
    <dbReference type="NCBI Taxonomy" id="7240"/>
    <lineage>
        <taxon>Eukaryota</taxon>
        <taxon>Metazoa</taxon>
        <taxon>Ecdysozoa</taxon>
        <taxon>Arthropoda</taxon>
        <taxon>Hexapoda</taxon>
        <taxon>Insecta</taxon>
        <taxon>Pterygota</taxon>
        <taxon>Neoptera</taxon>
        <taxon>Endopterygota</taxon>
        <taxon>Diptera</taxon>
        <taxon>Brachycera</taxon>
        <taxon>Muscomorpha</taxon>
        <taxon>Ephydroidea</taxon>
        <taxon>Drosophilidae</taxon>
        <taxon>Drosophila</taxon>
        <taxon>Sophophora</taxon>
    </lineage>
</organism>
<feature type="compositionally biased region" description="Polar residues" evidence="1">
    <location>
        <begin position="1023"/>
        <end position="1033"/>
    </location>
</feature>
<feature type="compositionally biased region" description="Pro residues" evidence="1">
    <location>
        <begin position="161"/>
        <end position="171"/>
    </location>
</feature>
<dbReference type="SMR" id="B4QWZ2"/>
<dbReference type="OMA" id="SKSRAIW"/>
<feature type="compositionally biased region" description="Basic and acidic residues" evidence="1">
    <location>
        <begin position="418"/>
        <end position="452"/>
    </location>
</feature>
<feature type="compositionally biased region" description="Basic and acidic residues" evidence="1">
    <location>
        <begin position="372"/>
        <end position="402"/>
    </location>
</feature>
<evidence type="ECO:0000313" key="3">
    <source>
        <dbReference type="Proteomes" id="UP000000304"/>
    </source>
</evidence>
<protein>
    <submittedName>
        <fullName evidence="2">GD19802</fullName>
    </submittedName>
</protein>
<feature type="region of interest" description="Disordered" evidence="1">
    <location>
        <begin position="689"/>
        <end position="733"/>
    </location>
</feature>
<feature type="compositionally biased region" description="Basic and acidic residues" evidence="1">
    <location>
        <begin position="313"/>
        <end position="324"/>
    </location>
</feature>